<dbReference type="InterPro" id="IPR000719">
    <property type="entry name" value="Prot_kinase_dom"/>
</dbReference>
<dbReference type="PANTHER" id="PTHR43289:SF34">
    <property type="entry name" value="SERINE_THREONINE-PROTEIN KINASE YBDM-RELATED"/>
    <property type="match status" value="1"/>
</dbReference>
<dbReference type="InterPro" id="IPR008271">
    <property type="entry name" value="Ser/Thr_kinase_AS"/>
</dbReference>
<dbReference type="Gene3D" id="1.10.510.10">
    <property type="entry name" value="Transferase(Phosphotransferase) domain 1"/>
    <property type="match status" value="1"/>
</dbReference>
<dbReference type="InterPro" id="IPR011009">
    <property type="entry name" value="Kinase-like_dom_sf"/>
</dbReference>
<keyword evidence="2 5" id="KW-0547">Nucleotide-binding</keyword>
<feature type="binding site" evidence="5">
    <location>
        <position position="106"/>
    </location>
    <ligand>
        <name>ATP</name>
        <dbReference type="ChEBI" id="CHEBI:30616"/>
    </ligand>
</feature>
<dbReference type="GO" id="GO:0005524">
    <property type="term" value="F:ATP binding"/>
    <property type="evidence" value="ECO:0007669"/>
    <property type="project" value="UniProtKB-UniRule"/>
</dbReference>
<feature type="compositionally biased region" description="Polar residues" evidence="6">
    <location>
        <begin position="791"/>
        <end position="800"/>
    </location>
</feature>
<dbReference type="InterPro" id="IPR017441">
    <property type="entry name" value="Protein_kinase_ATP_BS"/>
</dbReference>
<dbReference type="Gene3D" id="3.30.200.20">
    <property type="entry name" value="Phosphorylase Kinase, domain 1"/>
    <property type="match status" value="1"/>
</dbReference>
<evidence type="ECO:0000256" key="6">
    <source>
        <dbReference type="SAM" id="MobiDB-lite"/>
    </source>
</evidence>
<protein>
    <submittedName>
        <fullName evidence="8">Serine/threonine-protein kinase PrkC</fullName>
        <ecNumber evidence="8">2.7.11.1</ecNumber>
    </submittedName>
</protein>
<feature type="region of interest" description="Disordered" evidence="6">
    <location>
        <begin position="776"/>
        <end position="801"/>
    </location>
</feature>
<dbReference type="PROSITE" id="PS00108">
    <property type="entry name" value="PROTEIN_KINASE_ST"/>
    <property type="match status" value="1"/>
</dbReference>
<keyword evidence="9" id="KW-1185">Reference proteome</keyword>
<evidence type="ECO:0000259" key="7">
    <source>
        <dbReference type="PROSITE" id="PS50011"/>
    </source>
</evidence>
<evidence type="ECO:0000256" key="5">
    <source>
        <dbReference type="PROSITE-ProRule" id="PRU10141"/>
    </source>
</evidence>
<name>A0A517LX56_9BACT</name>
<sequence length="808" mass="89966">MTAADLQLHEIEQLWSRFKEQRVDAAGLSVAEFAKQFPAQEADILRVFPLMMDLDEYANTCADLPTMQRIPDRVGRYPIERQIGVGGMGIVYEAQCDTLRERVAIKVISSERLDDKGIERFKHEARAVASLHHTNIVPIYEFGESAEHHFYTMRLIDGPNLADVVRAASEMRSGSNADSSVTDIAAFNLLQQLRDNWHLIAQLGSQAAAALAHAHAKQILHRDVKPANLLIDSSNKLWVTDFGLAKRTLDDNSLTSMYHAVGTPRYMAPEQLRGVSDERSDIFSLGLTLCELVTLEKMNSATRDALAVAKPGFLRNTNPKLPAELERIVLKAVASAPEDRYRTAAEMADDLNAFAKKRKPKSNHASSRTVAATTTALLLAIAGLFVASATDDSLSTSMKPVAANTIVNRSDQIILRVREGSDSVGQVPELVGDLGSMTLSGDDADCFLIDPETRQLRFRETPDFEVPLDRNMDNVYSIRIADQPMAVTVDNKNEPPQFDEFIFEPDGQSIILSRQQMAGAWAIDVRDDSDRLYDGLCLTVTGGDDRDLVKMTTQGVFVFDRKMRDAMPVDANGDGDYEIEVTASDETPIWIARLEQQADGKISLLRERVVAGARLESTLLAEDCLIRRDVIDIATADGKTFYHLHHNPSGTVSLMKSRLSSRGTFDSTLLSEDCGIGNDVIGFATLDGRTFRYLTRQRGALQAIRMHQAILRDDGTFGTQTISEDCRLPYTIEGFSWLDTSRFHHVRRQANGERVFFFSFQSGNRFENMRLHATESQYDSPTRGQAAWLEPSSTSRSTSHPIRFRIVP</sequence>
<dbReference type="SMART" id="SM00220">
    <property type="entry name" value="S_TKc"/>
    <property type="match status" value="1"/>
</dbReference>
<dbReference type="PROSITE" id="PS50011">
    <property type="entry name" value="PROTEIN_KINASE_DOM"/>
    <property type="match status" value="1"/>
</dbReference>
<evidence type="ECO:0000256" key="2">
    <source>
        <dbReference type="ARBA" id="ARBA00022741"/>
    </source>
</evidence>
<dbReference type="EC" id="2.7.11.1" evidence="8"/>
<gene>
    <name evidence="8" type="primary">prkC_3</name>
    <name evidence="8" type="ORF">EC9_13920</name>
</gene>
<feature type="domain" description="Protein kinase" evidence="7">
    <location>
        <begin position="77"/>
        <end position="355"/>
    </location>
</feature>
<reference evidence="8 9" key="1">
    <citation type="submission" date="2019-02" db="EMBL/GenBank/DDBJ databases">
        <title>Deep-cultivation of Planctomycetes and their phenomic and genomic characterization uncovers novel biology.</title>
        <authorList>
            <person name="Wiegand S."/>
            <person name="Jogler M."/>
            <person name="Boedeker C."/>
            <person name="Pinto D."/>
            <person name="Vollmers J."/>
            <person name="Rivas-Marin E."/>
            <person name="Kohn T."/>
            <person name="Peeters S.H."/>
            <person name="Heuer A."/>
            <person name="Rast P."/>
            <person name="Oberbeckmann S."/>
            <person name="Bunk B."/>
            <person name="Jeske O."/>
            <person name="Meyerdierks A."/>
            <person name="Storesund J.E."/>
            <person name="Kallscheuer N."/>
            <person name="Luecker S."/>
            <person name="Lage O.M."/>
            <person name="Pohl T."/>
            <person name="Merkel B.J."/>
            <person name="Hornburger P."/>
            <person name="Mueller R.-W."/>
            <person name="Bruemmer F."/>
            <person name="Labrenz M."/>
            <person name="Spormann A.M."/>
            <person name="Op den Camp H."/>
            <person name="Overmann J."/>
            <person name="Amann R."/>
            <person name="Jetten M.S.M."/>
            <person name="Mascher T."/>
            <person name="Medema M.H."/>
            <person name="Devos D.P."/>
            <person name="Kaster A.-K."/>
            <person name="Ovreas L."/>
            <person name="Rohde M."/>
            <person name="Galperin M.Y."/>
            <person name="Jogler C."/>
        </authorList>
    </citation>
    <scope>NUCLEOTIDE SEQUENCE [LARGE SCALE GENOMIC DNA]</scope>
    <source>
        <strain evidence="8 9">EC9</strain>
    </source>
</reference>
<accession>A0A517LX56</accession>
<evidence type="ECO:0000256" key="1">
    <source>
        <dbReference type="ARBA" id="ARBA00022679"/>
    </source>
</evidence>
<keyword evidence="4 5" id="KW-0067">ATP-binding</keyword>
<dbReference type="PANTHER" id="PTHR43289">
    <property type="entry name" value="MITOGEN-ACTIVATED PROTEIN KINASE KINASE KINASE 20-RELATED"/>
    <property type="match status" value="1"/>
</dbReference>
<evidence type="ECO:0000256" key="4">
    <source>
        <dbReference type="ARBA" id="ARBA00022840"/>
    </source>
</evidence>
<organism evidence="8 9">
    <name type="scientific">Rosistilla ulvae</name>
    <dbReference type="NCBI Taxonomy" id="1930277"/>
    <lineage>
        <taxon>Bacteria</taxon>
        <taxon>Pseudomonadati</taxon>
        <taxon>Planctomycetota</taxon>
        <taxon>Planctomycetia</taxon>
        <taxon>Pirellulales</taxon>
        <taxon>Pirellulaceae</taxon>
        <taxon>Rosistilla</taxon>
    </lineage>
</organism>
<proteinExistence type="predicted"/>
<keyword evidence="3 8" id="KW-0418">Kinase</keyword>
<dbReference type="AlphaFoldDB" id="A0A517LX56"/>
<dbReference type="Proteomes" id="UP000319557">
    <property type="component" value="Chromosome"/>
</dbReference>
<evidence type="ECO:0000256" key="3">
    <source>
        <dbReference type="ARBA" id="ARBA00022777"/>
    </source>
</evidence>
<evidence type="ECO:0000313" key="9">
    <source>
        <dbReference type="Proteomes" id="UP000319557"/>
    </source>
</evidence>
<dbReference type="RefSeq" id="WP_145343416.1">
    <property type="nucleotide sequence ID" value="NZ_CP036261.1"/>
</dbReference>
<dbReference type="OrthoDB" id="223591at2"/>
<dbReference type="KEGG" id="ruv:EC9_13920"/>
<dbReference type="EMBL" id="CP036261">
    <property type="protein sequence ID" value="QDS87214.1"/>
    <property type="molecule type" value="Genomic_DNA"/>
</dbReference>
<keyword evidence="1 8" id="KW-0808">Transferase</keyword>
<dbReference type="Pfam" id="PF00069">
    <property type="entry name" value="Pkinase"/>
    <property type="match status" value="1"/>
</dbReference>
<dbReference type="CDD" id="cd14014">
    <property type="entry name" value="STKc_PknB_like"/>
    <property type="match status" value="1"/>
</dbReference>
<dbReference type="SUPFAM" id="SSF56112">
    <property type="entry name" value="Protein kinase-like (PK-like)"/>
    <property type="match status" value="1"/>
</dbReference>
<evidence type="ECO:0000313" key="8">
    <source>
        <dbReference type="EMBL" id="QDS87214.1"/>
    </source>
</evidence>
<dbReference type="PROSITE" id="PS00107">
    <property type="entry name" value="PROTEIN_KINASE_ATP"/>
    <property type="match status" value="1"/>
</dbReference>
<dbReference type="GO" id="GO:0004674">
    <property type="term" value="F:protein serine/threonine kinase activity"/>
    <property type="evidence" value="ECO:0007669"/>
    <property type="project" value="UniProtKB-EC"/>
</dbReference>